<protein>
    <submittedName>
        <fullName evidence="8">DUF4433 domain-containing protein</fullName>
    </submittedName>
</protein>
<dbReference type="EMBL" id="JBDKXB010000002">
    <property type="protein sequence ID" value="MEY6431178.1"/>
    <property type="molecule type" value="Genomic_DNA"/>
</dbReference>
<keyword evidence="4" id="KW-0548">Nucleotidyltransferase</keyword>
<evidence type="ECO:0000256" key="5">
    <source>
        <dbReference type="ARBA" id="ARBA00023125"/>
    </source>
</evidence>
<dbReference type="InterPro" id="IPR029494">
    <property type="entry name" value="DarT"/>
</dbReference>
<keyword evidence="3" id="KW-0808">Transferase</keyword>
<accession>A0ABV4B9V8</accession>
<evidence type="ECO:0000313" key="9">
    <source>
        <dbReference type="Proteomes" id="UP001564408"/>
    </source>
</evidence>
<name>A0ABV4B9V8_9GAMM</name>
<keyword evidence="9" id="KW-1185">Reference proteome</keyword>
<comment type="caution">
    <text evidence="8">The sequence shown here is derived from an EMBL/GenBank/DDBJ whole genome shotgun (WGS) entry which is preliminary data.</text>
</comment>
<feature type="domain" description="DarT" evidence="7">
    <location>
        <begin position="9"/>
        <end position="182"/>
    </location>
</feature>
<proteinExistence type="inferred from homology"/>
<sequence>MPGPIPHPTPLYRLMHIDNLKGCLDRGGVYAPNHWPDDGLAYRTIHNERIQDTRHLRRIACGPGGTIHDYVSFYFGYLSPMMLNLKTGRVPGYTEGQTPLIYLVSSAQSIRESGVGFVFSDGHGVATFTQWFDDLARLDRVDWRMVYQNGEPHATHAHSPLGTLRRDGACWSNASALVCAWK</sequence>
<evidence type="ECO:0000256" key="3">
    <source>
        <dbReference type="ARBA" id="ARBA00022679"/>
    </source>
</evidence>
<comment type="similarity">
    <text evidence="6">Belongs to the DarT ADP-ribosyltransferase family.</text>
</comment>
<dbReference type="RefSeq" id="WP_369665563.1">
    <property type="nucleotide sequence ID" value="NZ_JBDKXB010000002.1"/>
</dbReference>
<evidence type="ECO:0000256" key="1">
    <source>
        <dbReference type="ARBA" id="ARBA00022649"/>
    </source>
</evidence>
<organism evidence="8 9">
    <name type="scientific">Thioalkalicoccus limnaeus</name>
    <dbReference type="NCBI Taxonomy" id="120681"/>
    <lineage>
        <taxon>Bacteria</taxon>
        <taxon>Pseudomonadati</taxon>
        <taxon>Pseudomonadota</taxon>
        <taxon>Gammaproteobacteria</taxon>
        <taxon>Chromatiales</taxon>
        <taxon>Chromatiaceae</taxon>
        <taxon>Thioalkalicoccus</taxon>
    </lineage>
</organism>
<dbReference type="Proteomes" id="UP001564408">
    <property type="component" value="Unassembled WGS sequence"/>
</dbReference>
<keyword evidence="5 6" id="KW-0238">DNA-binding</keyword>
<reference evidence="8 9" key="1">
    <citation type="submission" date="2024-05" db="EMBL/GenBank/DDBJ databases">
        <title>Genome Sequence and Characterization of the New Strain Purple Sulfur Bacterium of Genus Thioalkalicoccus.</title>
        <authorList>
            <person name="Bryantseva I.A."/>
            <person name="Kyndt J.A."/>
            <person name="Imhoff J.F."/>
        </authorList>
    </citation>
    <scope>NUCLEOTIDE SEQUENCE [LARGE SCALE GENOMIC DNA]</scope>
    <source>
        <strain evidence="8 9">Um2</strain>
    </source>
</reference>
<gene>
    <name evidence="8" type="ORF">ABC977_02015</name>
</gene>
<dbReference type="PROSITE" id="PS52018">
    <property type="entry name" value="DART"/>
    <property type="match status" value="1"/>
</dbReference>
<evidence type="ECO:0000256" key="2">
    <source>
        <dbReference type="ARBA" id="ARBA00022676"/>
    </source>
</evidence>
<comment type="caution">
    <text evidence="6">Lacks conserved residue(s) required for the propagation of feature annotation.</text>
</comment>
<evidence type="ECO:0000256" key="6">
    <source>
        <dbReference type="PROSITE-ProRule" id="PRU01362"/>
    </source>
</evidence>
<dbReference type="Pfam" id="PF14487">
    <property type="entry name" value="DarT"/>
    <property type="match status" value="1"/>
</dbReference>
<evidence type="ECO:0000256" key="4">
    <source>
        <dbReference type="ARBA" id="ARBA00022695"/>
    </source>
</evidence>
<keyword evidence="1 6" id="KW-1277">Toxin-antitoxin system</keyword>
<evidence type="ECO:0000259" key="7">
    <source>
        <dbReference type="PROSITE" id="PS52018"/>
    </source>
</evidence>
<keyword evidence="2" id="KW-0328">Glycosyltransferase</keyword>
<evidence type="ECO:0000313" key="8">
    <source>
        <dbReference type="EMBL" id="MEY6431178.1"/>
    </source>
</evidence>